<keyword evidence="6" id="KW-1185">Reference proteome</keyword>
<feature type="region of interest" description="Disordered" evidence="3">
    <location>
        <begin position="666"/>
        <end position="690"/>
    </location>
</feature>
<comment type="caution">
    <text evidence="5">The sequence shown here is derived from an EMBL/GenBank/DDBJ whole genome shotgun (WGS) entry which is preliminary data.</text>
</comment>
<dbReference type="PANTHER" id="PTHR22881:SF27">
    <property type="entry name" value="BROMODOMAIN CONTAINING 7_9"/>
    <property type="match status" value="1"/>
</dbReference>
<keyword evidence="1 2" id="KW-0103">Bromodomain</keyword>
<feature type="compositionally biased region" description="Basic and acidic residues" evidence="3">
    <location>
        <begin position="493"/>
        <end position="523"/>
    </location>
</feature>
<feature type="region of interest" description="Disordered" evidence="3">
    <location>
        <begin position="1"/>
        <end position="160"/>
    </location>
</feature>
<dbReference type="AlphaFoldDB" id="A0AAN7R0A8"/>
<dbReference type="PROSITE" id="PS00633">
    <property type="entry name" value="BROMODOMAIN_1"/>
    <property type="match status" value="1"/>
</dbReference>
<dbReference type="InterPro" id="IPR001487">
    <property type="entry name" value="Bromodomain"/>
</dbReference>
<evidence type="ECO:0000259" key="4">
    <source>
        <dbReference type="PROSITE" id="PS50014"/>
    </source>
</evidence>
<feature type="compositionally biased region" description="Basic residues" evidence="3">
    <location>
        <begin position="1"/>
        <end position="15"/>
    </location>
</feature>
<dbReference type="InterPro" id="IPR036427">
    <property type="entry name" value="Bromodomain-like_sf"/>
</dbReference>
<dbReference type="PROSITE" id="PS50014">
    <property type="entry name" value="BROMODOMAIN_2"/>
    <property type="match status" value="1"/>
</dbReference>
<feature type="region of interest" description="Disordered" evidence="3">
    <location>
        <begin position="491"/>
        <end position="532"/>
    </location>
</feature>
<evidence type="ECO:0000256" key="3">
    <source>
        <dbReference type="SAM" id="MobiDB-lite"/>
    </source>
</evidence>
<gene>
    <name evidence="5" type="ORF">SAY86_002316</name>
</gene>
<dbReference type="EMBL" id="JAXQNO010000013">
    <property type="protein sequence ID" value="KAK4785627.1"/>
    <property type="molecule type" value="Genomic_DNA"/>
</dbReference>
<dbReference type="PANTHER" id="PTHR22881">
    <property type="entry name" value="BROMODOMAIN CONTAINING PROTEIN"/>
    <property type="match status" value="1"/>
</dbReference>
<feature type="region of interest" description="Disordered" evidence="3">
    <location>
        <begin position="619"/>
        <end position="654"/>
    </location>
</feature>
<evidence type="ECO:0000313" key="5">
    <source>
        <dbReference type="EMBL" id="KAK4785627.1"/>
    </source>
</evidence>
<protein>
    <recommendedName>
        <fullName evidence="4">Bromo domain-containing protein</fullName>
    </recommendedName>
</protein>
<evidence type="ECO:0000313" key="6">
    <source>
        <dbReference type="Proteomes" id="UP001346149"/>
    </source>
</evidence>
<dbReference type="InterPro" id="IPR051831">
    <property type="entry name" value="Bromodomain_contain_prot"/>
</dbReference>
<dbReference type="Gene3D" id="1.20.920.10">
    <property type="entry name" value="Bromodomain-like"/>
    <property type="match status" value="1"/>
</dbReference>
<organism evidence="5 6">
    <name type="scientific">Trapa natans</name>
    <name type="common">Water chestnut</name>
    <dbReference type="NCBI Taxonomy" id="22666"/>
    <lineage>
        <taxon>Eukaryota</taxon>
        <taxon>Viridiplantae</taxon>
        <taxon>Streptophyta</taxon>
        <taxon>Embryophyta</taxon>
        <taxon>Tracheophyta</taxon>
        <taxon>Spermatophyta</taxon>
        <taxon>Magnoliopsida</taxon>
        <taxon>eudicotyledons</taxon>
        <taxon>Gunneridae</taxon>
        <taxon>Pentapetalae</taxon>
        <taxon>rosids</taxon>
        <taxon>malvids</taxon>
        <taxon>Myrtales</taxon>
        <taxon>Lythraceae</taxon>
        <taxon>Trapa</taxon>
    </lineage>
</organism>
<feature type="compositionally biased region" description="Polar residues" evidence="3">
    <location>
        <begin position="629"/>
        <end position="647"/>
    </location>
</feature>
<dbReference type="Pfam" id="PF00439">
    <property type="entry name" value="Bromodomain"/>
    <property type="match status" value="1"/>
</dbReference>
<reference evidence="5 6" key="1">
    <citation type="journal article" date="2023" name="Hortic Res">
        <title>Pangenome of water caltrop reveals structural variations and asymmetric subgenome divergence after allopolyploidization.</title>
        <authorList>
            <person name="Zhang X."/>
            <person name="Chen Y."/>
            <person name="Wang L."/>
            <person name="Yuan Y."/>
            <person name="Fang M."/>
            <person name="Shi L."/>
            <person name="Lu R."/>
            <person name="Comes H.P."/>
            <person name="Ma Y."/>
            <person name="Chen Y."/>
            <person name="Huang G."/>
            <person name="Zhou Y."/>
            <person name="Zheng Z."/>
            <person name="Qiu Y."/>
        </authorList>
    </citation>
    <scope>NUCLEOTIDE SEQUENCE [LARGE SCALE GENOMIC DNA]</scope>
    <source>
        <strain evidence="5">F231</strain>
    </source>
</reference>
<accession>A0AAN7R0A8</accession>
<feature type="compositionally biased region" description="Basic and acidic residues" evidence="3">
    <location>
        <begin position="25"/>
        <end position="38"/>
    </location>
</feature>
<evidence type="ECO:0000256" key="2">
    <source>
        <dbReference type="PROSITE-ProRule" id="PRU00035"/>
    </source>
</evidence>
<feature type="compositionally biased region" description="Polar residues" evidence="3">
    <location>
        <begin position="40"/>
        <end position="52"/>
    </location>
</feature>
<feature type="domain" description="Bromo" evidence="4">
    <location>
        <begin position="178"/>
        <end position="248"/>
    </location>
</feature>
<dbReference type="CDD" id="cd04369">
    <property type="entry name" value="Bromodomain"/>
    <property type="match status" value="1"/>
</dbReference>
<dbReference type="SUPFAM" id="SSF47370">
    <property type="entry name" value="Bromodomain"/>
    <property type="match status" value="1"/>
</dbReference>
<dbReference type="PRINTS" id="PR00503">
    <property type="entry name" value="BROMODOMAIN"/>
</dbReference>
<feature type="region of interest" description="Disordered" evidence="3">
    <location>
        <begin position="265"/>
        <end position="310"/>
    </location>
</feature>
<dbReference type="InterPro" id="IPR018359">
    <property type="entry name" value="Bromodomain_CS"/>
</dbReference>
<evidence type="ECO:0000256" key="1">
    <source>
        <dbReference type="ARBA" id="ARBA00023117"/>
    </source>
</evidence>
<dbReference type="SMART" id="SM00297">
    <property type="entry name" value="BROMO"/>
    <property type="match status" value="1"/>
</dbReference>
<feature type="compositionally biased region" description="Basic residues" evidence="3">
    <location>
        <begin position="279"/>
        <end position="293"/>
    </location>
</feature>
<feature type="compositionally biased region" description="Acidic residues" evidence="3">
    <location>
        <begin position="104"/>
        <end position="116"/>
    </location>
</feature>
<proteinExistence type="predicted"/>
<dbReference type="Proteomes" id="UP001346149">
    <property type="component" value="Unassembled WGS sequence"/>
</dbReference>
<sequence length="690" mass="76276">MGKVVEKKRKKKKGRPSLLDLQRQSLKEQKESHEHENSAPKASQNYKISTATPLRRSTRRNPASDCASSSDDHSGDDSSPGGRRREKKLNLVLQVPNSISGNLDESDSVAAEDEDVGQDHRKRKIAAIDNGSGAGVSSEKGEKPTKSASTDKGIQPDSEVSAPLSDKKLLLLILDRVQKKDTYGVFSEPVDPEELPDYHDIIEHPMDFGTVRKKLDDGAYANMEQFESDVYLICSNALQYNAPDTVYFRQARSMQELARKHFDSLRQNGDNNGVEPKIVRRGRPPTKHLKRPPGRPPLDRSSDVTLANGGEKTMSANYLKKGPYYGDRLGLMTPLGGLRNHDVHSSWLFENKLGRNDEVTGSSLKGSLTKLGNKLTIPEENRRDTYRHFHPFTSGHEPFASATAHWERKQLMPVGLHSDHGYARSLARFAANLGPIAWKVASKVIERSLPAGVKFGPGWVGENDLLPQRQFQISSPALSSLCLFSTLGSSDPKNTDHHFQDDPRDVSAEKPQEEHSDPVEKHPPLVPSSDTLLLLSENPSQPITKEMEVADRSNLMRPQIPIYKNGFTSPYGYDNNLASAHAGKMMAAKPSSRFHPHPNPKGLLEVQSTFHSNSLHQLPPDSMDGEVPKTSQINSSHGRSPLLQQNPEPGVPLQQWLQSAATDLNVRFHSPGSPNSSRANSAHPDLALQL</sequence>
<name>A0AAN7R0A8_TRANT</name>